<dbReference type="SUPFAM" id="SSF56322">
    <property type="entry name" value="ADC synthase"/>
    <property type="match status" value="1"/>
</dbReference>
<feature type="region of interest" description="Disordered" evidence="4">
    <location>
        <begin position="491"/>
        <end position="511"/>
    </location>
</feature>
<evidence type="ECO:0000313" key="8">
    <source>
        <dbReference type="EMBL" id="CAA7601174.1"/>
    </source>
</evidence>
<dbReference type="EC" id="2.6.1.85" evidence="1"/>
<dbReference type="FunFam" id="3.40.50.880:FF:000003">
    <property type="entry name" value="Anthranilate synthase component II"/>
    <property type="match status" value="1"/>
</dbReference>
<evidence type="ECO:0000259" key="5">
    <source>
        <dbReference type="Pfam" id="PF00117"/>
    </source>
</evidence>
<dbReference type="EMBL" id="CDGJ01000082">
    <property type="protein sequence ID" value="CEJ08547.1"/>
    <property type="molecule type" value="Genomic_DNA"/>
</dbReference>
<organism evidence="8">
    <name type="scientific">Acididesulfobacillus acetoxydans</name>
    <dbReference type="NCBI Taxonomy" id="1561005"/>
    <lineage>
        <taxon>Bacteria</taxon>
        <taxon>Bacillati</taxon>
        <taxon>Bacillota</taxon>
        <taxon>Clostridia</taxon>
        <taxon>Eubacteriales</taxon>
        <taxon>Peptococcaceae</taxon>
        <taxon>Acididesulfobacillus</taxon>
    </lineage>
</organism>
<feature type="domain" description="Glutamine amidotransferase" evidence="5">
    <location>
        <begin position="4"/>
        <end position="184"/>
    </location>
</feature>
<dbReference type="Gene3D" id="3.40.50.880">
    <property type="match status" value="1"/>
</dbReference>
<keyword evidence="10" id="KW-1185">Reference proteome</keyword>
<dbReference type="SUPFAM" id="SSF52317">
    <property type="entry name" value="Class I glutamine amidotransferase-like"/>
    <property type="match status" value="1"/>
</dbReference>
<dbReference type="PANTHER" id="PTHR11236">
    <property type="entry name" value="AMINOBENZOATE/ANTHRANILATE SYNTHASE"/>
    <property type="match status" value="1"/>
</dbReference>
<dbReference type="GO" id="GO:0000162">
    <property type="term" value="P:L-tryptophan biosynthetic process"/>
    <property type="evidence" value="ECO:0007669"/>
    <property type="project" value="TreeGrafter"/>
</dbReference>
<feature type="domain" description="Chorismate-utilising enzyme C-terminal" evidence="6">
    <location>
        <begin position="413"/>
        <end position="667"/>
    </location>
</feature>
<dbReference type="InterPro" id="IPR006221">
    <property type="entry name" value="TrpG/PapA_dom"/>
</dbReference>
<feature type="domain" description="Anthranilate synthase component I N-terminal" evidence="7">
    <location>
        <begin position="213"/>
        <end position="354"/>
    </location>
</feature>
<dbReference type="RefSeq" id="WP_240984733.1">
    <property type="nucleotide sequence ID" value="NZ_CDGJ01000082.1"/>
</dbReference>
<dbReference type="NCBIfam" id="TIGR00553">
    <property type="entry name" value="pabB"/>
    <property type="match status" value="1"/>
</dbReference>
<keyword evidence="3" id="KW-0315">Glutamine amidotransferase</keyword>
<dbReference type="CDD" id="cd01743">
    <property type="entry name" value="GATase1_Anthranilate_Synthase"/>
    <property type="match status" value="1"/>
</dbReference>
<evidence type="ECO:0000259" key="6">
    <source>
        <dbReference type="Pfam" id="PF00425"/>
    </source>
</evidence>
<dbReference type="InterPro" id="IPR005801">
    <property type="entry name" value="ADC_synthase"/>
</dbReference>
<dbReference type="GO" id="GO:0016829">
    <property type="term" value="F:lyase activity"/>
    <property type="evidence" value="ECO:0007669"/>
    <property type="project" value="UniProtKB-KW"/>
</dbReference>
<dbReference type="AlphaFoldDB" id="A0A8S0WNA5"/>
<evidence type="ECO:0000256" key="1">
    <source>
        <dbReference type="ARBA" id="ARBA00013139"/>
    </source>
</evidence>
<dbReference type="Pfam" id="PF04715">
    <property type="entry name" value="Anth_synt_I_N"/>
    <property type="match status" value="1"/>
</dbReference>
<dbReference type="PANTHER" id="PTHR11236:SF9">
    <property type="entry name" value="ANTHRANILATE SYNTHASE COMPONENT 1"/>
    <property type="match status" value="1"/>
</dbReference>
<reference evidence="9" key="1">
    <citation type="submission" date="2014-11" db="EMBL/GenBank/DDBJ databases">
        <authorList>
            <person name="Hornung B.V."/>
        </authorList>
    </citation>
    <scope>NUCLEOTIDE SEQUENCE</scope>
    <source>
        <strain evidence="9">INE</strain>
    </source>
</reference>
<dbReference type="Pfam" id="PF00117">
    <property type="entry name" value="GATase"/>
    <property type="match status" value="1"/>
</dbReference>
<accession>A0A8S0WNA5</accession>
<evidence type="ECO:0000256" key="4">
    <source>
        <dbReference type="SAM" id="MobiDB-lite"/>
    </source>
</evidence>
<keyword evidence="8" id="KW-0032">Aminotransferase</keyword>
<dbReference type="EMBL" id="LR746496">
    <property type="protein sequence ID" value="CAA7601174.1"/>
    <property type="molecule type" value="Genomic_DNA"/>
</dbReference>
<evidence type="ECO:0000259" key="7">
    <source>
        <dbReference type="Pfam" id="PF04715"/>
    </source>
</evidence>
<evidence type="ECO:0000256" key="3">
    <source>
        <dbReference type="ARBA" id="ARBA00022962"/>
    </source>
</evidence>
<gene>
    <name evidence="8" type="ORF">DEACI_1827</name>
    <name evidence="9" type="ORF">DEACI_3024</name>
</gene>
<dbReference type="InterPro" id="IPR005802">
    <property type="entry name" value="ADC_synth_comp_1"/>
</dbReference>
<sequence length="687" mass="76089">MIFILDNFDSFTYNLYQYFGQIGEEVTVRRRDICTLGEIEELRPDLIVLSPGPCTPNEAQLSLEVIRTFQGRIPILGVCLGHQAIGQALGGRVVRAHFPVHGKTSLIHHDGLGVFKGLPNPLQVTRYHSLVLQRSALPDILQVTAETEEGEIMAIRHRTLPLEGVQFHPEAILTEAGHKLLHNAASDARAWQRKAPPADRPTVWQIRPFASDLPPCRLLGAFRGAPLPFFLDSGEDYPDLGGYSFLGAFPFLQVTAHKDEVEIYRPESGERSLSLPPSKDALEVLDRFHAILRVPDQAPFPFAGGAVGFFSYDLKDALEDLAQKAVADLDLPLWSFAWYDGILVYDHGQNRYFLAACGMQEDGKCSRTLAASRLDRLTHLLENFRPGRGDDIQPDMPTAALAAARTVSAGVGKAHYLADLQKVIDYIFAGDIYQTNLSQRFSLPFDGDPWTLYRKLHRENPAPFAAFLPYAAFQILSSSPERFIRIDPGGEIETRPIKGTRPRGSSPSQDQALADELFHSAKDRAELTMIVDLERNDLGRICKFGSVHVPNLIRLEKYPTVWHLVSTIQGRLRENLSPSVIMRAIFPGGSITGAPKIRAMEIIEELEPFKRGIYTGSIGYLGFDGSWDLNIAIRTIVLSGRTAYLQAGGGIVADSVPAGEYEETLDKAAALFRALGGQLKAENWRTS</sequence>
<evidence type="ECO:0000313" key="10">
    <source>
        <dbReference type="Proteomes" id="UP001071230"/>
    </source>
</evidence>
<keyword evidence="2 8" id="KW-0808">Transferase</keyword>
<reference evidence="8" key="2">
    <citation type="submission" date="2020-01" db="EMBL/GenBank/DDBJ databases">
        <authorList>
            <person name="Hornung B."/>
        </authorList>
    </citation>
    <scope>NUCLEOTIDE SEQUENCE</scope>
    <source>
        <strain evidence="8">PacBioINE</strain>
    </source>
</reference>
<dbReference type="Proteomes" id="UP000836597">
    <property type="component" value="Chromosome"/>
</dbReference>
<dbReference type="InterPro" id="IPR017926">
    <property type="entry name" value="GATASE"/>
</dbReference>
<dbReference type="PRINTS" id="PR00097">
    <property type="entry name" value="ANTSNTHASEII"/>
</dbReference>
<dbReference type="Proteomes" id="UP001071230">
    <property type="component" value="Unassembled WGS sequence"/>
</dbReference>
<dbReference type="InterPro" id="IPR019999">
    <property type="entry name" value="Anth_synth_I-like"/>
</dbReference>
<name>A0A8S0WNA5_9FIRM</name>
<protein>
    <recommendedName>
        <fullName evidence="1">aminodeoxychorismate synthase</fullName>
        <ecNumber evidence="1">2.6.1.85</ecNumber>
    </recommendedName>
</protein>
<dbReference type="PRINTS" id="PR00096">
    <property type="entry name" value="GATASE"/>
</dbReference>
<dbReference type="Gene3D" id="3.60.120.10">
    <property type="entry name" value="Anthranilate synthase"/>
    <property type="match status" value="1"/>
</dbReference>
<dbReference type="KEGG" id="aacx:DEACI_1827"/>
<dbReference type="Pfam" id="PF00425">
    <property type="entry name" value="Chorismate_bind"/>
    <property type="match status" value="1"/>
</dbReference>
<dbReference type="InterPro" id="IPR029062">
    <property type="entry name" value="Class_I_gatase-like"/>
</dbReference>
<dbReference type="PRINTS" id="PR00099">
    <property type="entry name" value="CPSGATASE"/>
</dbReference>
<evidence type="ECO:0000256" key="2">
    <source>
        <dbReference type="ARBA" id="ARBA00022679"/>
    </source>
</evidence>
<dbReference type="PROSITE" id="PS51273">
    <property type="entry name" value="GATASE_TYPE_1"/>
    <property type="match status" value="1"/>
</dbReference>
<proteinExistence type="predicted"/>
<dbReference type="InterPro" id="IPR006805">
    <property type="entry name" value="Anth_synth_I_N"/>
</dbReference>
<dbReference type="GO" id="GO:0009396">
    <property type="term" value="P:folic acid-containing compound biosynthetic process"/>
    <property type="evidence" value="ECO:0007669"/>
    <property type="project" value="InterPro"/>
</dbReference>
<keyword evidence="8" id="KW-0456">Lyase</keyword>
<dbReference type="GO" id="GO:0046820">
    <property type="term" value="F:4-amino-4-deoxychorismate synthase activity"/>
    <property type="evidence" value="ECO:0007669"/>
    <property type="project" value="UniProtKB-EC"/>
</dbReference>
<dbReference type="NCBIfam" id="TIGR00566">
    <property type="entry name" value="trpG_papA"/>
    <property type="match status" value="1"/>
</dbReference>
<dbReference type="InterPro" id="IPR015890">
    <property type="entry name" value="Chorismate_C"/>
</dbReference>
<evidence type="ECO:0000313" key="9">
    <source>
        <dbReference type="EMBL" id="CEJ08547.1"/>
    </source>
</evidence>